<evidence type="ECO:0000313" key="2">
    <source>
        <dbReference type="Proteomes" id="UP000191988"/>
    </source>
</evidence>
<proteinExistence type="predicted"/>
<organism evidence="1 2">
    <name type="scientific">Agrobacterium tomkonis CFBP 6623</name>
    <dbReference type="NCBI Taxonomy" id="1183432"/>
    <lineage>
        <taxon>Bacteria</taxon>
        <taxon>Pseudomonadati</taxon>
        <taxon>Pseudomonadota</taxon>
        <taxon>Alphaproteobacteria</taxon>
        <taxon>Hyphomicrobiales</taxon>
        <taxon>Rhizobiaceae</taxon>
        <taxon>Rhizobium/Agrobacterium group</taxon>
        <taxon>Agrobacterium</taxon>
        <taxon>Agrobacterium tumefaciens complex</taxon>
    </lineage>
</organism>
<name>A0A1S7NYR6_9HYPH</name>
<reference evidence="2" key="1">
    <citation type="submission" date="2016-01" db="EMBL/GenBank/DDBJ databases">
        <authorList>
            <person name="Regsiter A."/>
            <person name="william w."/>
        </authorList>
    </citation>
    <scope>NUCLEOTIDE SEQUENCE [LARGE SCALE GENOMIC DNA]</scope>
    <source>
        <strain evidence="2">CFBP 6623</strain>
    </source>
</reference>
<dbReference type="Proteomes" id="UP000191988">
    <property type="component" value="Unassembled WGS sequence"/>
</dbReference>
<protein>
    <submittedName>
        <fullName evidence="1">Uncharacterized protein</fullName>
    </submittedName>
</protein>
<sequence length="137" mass="14847">MGRMNRPKSGRAADADTLFLEVVLQFAGLEHLSYDVTAADEFALDVKLRDGRPVGIVLDALTDIGIGKHIDALVVDAEIIEDLYHLAGKTALRKLRGALHEKNDVVALHFAVDHVVNAAHRPIPFTCGSRPLLSVCS</sequence>
<dbReference type="EMBL" id="FBWK01000010">
    <property type="protein sequence ID" value="CUX13492.1"/>
    <property type="molecule type" value="Genomic_DNA"/>
</dbReference>
<evidence type="ECO:0000313" key="1">
    <source>
        <dbReference type="EMBL" id="CUX13492.1"/>
    </source>
</evidence>
<dbReference type="AlphaFoldDB" id="A0A1S7NYR6"/>
<keyword evidence="2" id="KW-1185">Reference proteome</keyword>
<accession>A0A1S7NYR6</accession>
<gene>
    <name evidence="1" type="ORF">AGR3A_Cc180030</name>
</gene>